<dbReference type="EMBL" id="JBHSAF010000006">
    <property type="protein sequence ID" value="MFC3913157.1"/>
    <property type="molecule type" value="Genomic_DNA"/>
</dbReference>
<accession>A0ABV8CMP0</accession>
<keyword evidence="3" id="KW-1185">Reference proteome</keyword>
<evidence type="ECO:0000313" key="2">
    <source>
        <dbReference type="EMBL" id="MFC3913157.1"/>
    </source>
</evidence>
<dbReference type="Pfam" id="PF13590">
    <property type="entry name" value="DUF4136"/>
    <property type="match status" value="1"/>
</dbReference>
<protein>
    <submittedName>
        <fullName evidence="2">DUF4136 domain-containing protein</fullName>
    </submittedName>
</protein>
<comment type="caution">
    <text evidence="2">The sequence shown here is derived from an EMBL/GenBank/DDBJ whole genome shotgun (WGS) entry which is preliminary data.</text>
</comment>
<evidence type="ECO:0000259" key="1">
    <source>
        <dbReference type="Pfam" id="PF13590"/>
    </source>
</evidence>
<gene>
    <name evidence="2" type="ORF">ACFOSS_06720</name>
</gene>
<dbReference type="PROSITE" id="PS51257">
    <property type="entry name" value="PROKAR_LIPOPROTEIN"/>
    <property type="match status" value="1"/>
</dbReference>
<sequence length="181" mass="19873">MRHFLPLFALGLVACAQTSEPVDTSVQHEPTVQMTVVGTTLSSWPYSGPITYAIPDDMMYSKEQGKPWLPLLKQAITQRMQELGLTPADPKQADVIVMAGVLGDKEDADRLVFSKLGMDPGANESKKGTLALVLKDRQSNVILWRSALQASSDMPIRAEQARSRAAQSMIDQMTFRLPSAQ</sequence>
<proteinExistence type="predicted"/>
<name>A0ABV8CMP0_9GAMM</name>
<feature type="domain" description="DUF4136" evidence="1">
    <location>
        <begin position="51"/>
        <end position="173"/>
    </location>
</feature>
<reference evidence="3" key="1">
    <citation type="journal article" date="2019" name="Int. J. Syst. Evol. Microbiol.">
        <title>The Global Catalogue of Microorganisms (GCM) 10K type strain sequencing project: providing services to taxonomists for standard genome sequencing and annotation.</title>
        <authorList>
            <consortium name="The Broad Institute Genomics Platform"/>
            <consortium name="The Broad Institute Genome Sequencing Center for Infectious Disease"/>
            <person name="Wu L."/>
            <person name="Ma J."/>
        </authorList>
    </citation>
    <scope>NUCLEOTIDE SEQUENCE [LARGE SCALE GENOMIC DNA]</scope>
    <source>
        <strain evidence="3">CCUG 54939</strain>
    </source>
</reference>
<dbReference type="Proteomes" id="UP001595692">
    <property type="component" value="Unassembled WGS sequence"/>
</dbReference>
<evidence type="ECO:0000313" key="3">
    <source>
        <dbReference type="Proteomes" id="UP001595692"/>
    </source>
</evidence>
<organism evidence="2 3">
    <name type="scientific">Pseudaeromonas sharmana</name>
    <dbReference type="NCBI Taxonomy" id="328412"/>
    <lineage>
        <taxon>Bacteria</taxon>
        <taxon>Pseudomonadati</taxon>
        <taxon>Pseudomonadota</taxon>
        <taxon>Gammaproteobacteria</taxon>
        <taxon>Aeromonadales</taxon>
        <taxon>Aeromonadaceae</taxon>
        <taxon>Pseudaeromonas</taxon>
    </lineage>
</organism>
<dbReference type="RefSeq" id="WP_377151411.1">
    <property type="nucleotide sequence ID" value="NZ_JBHSAF010000006.1"/>
</dbReference>
<dbReference type="InterPro" id="IPR025411">
    <property type="entry name" value="DUF4136"/>
</dbReference>